<feature type="transmembrane region" description="Helical" evidence="1">
    <location>
        <begin position="6"/>
        <end position="28"/>
    </location>
</feature>
<comment type="caution">
    <text evidence="2">The sequence shown here is derived from an EMBL/GenBank/DDBJ whole genome shotgun (WGS) entry which is preliminary data.</text>
</comment>
<keyword evidence="1" id="KW-1133">Transmembrane helix</keyword>
<dbReference type="AlphaFoldDB" id="A0AAW6I5B0"/>
<dbReference type="EMBL" id="JAQPYX010000120">
    <property type="protein sequence ID" value="MDC7150450.1"/>
    <property type="molecule type" value="Genomic_DNA"/>
</dbReference>
<keyword evidence="1" id="KW-0812">Transmembrane</keyword>
<dbReference type="Proteomes" id="UP001213646">
    <property type="component" value="Unassembled WGS sequence"/>
</dbReference>
<sequence length="163" mass="19766">MIVWIYILAITFSLFFIYKLIEFGFNMYERFHNWKLKSGLFIHIDPTSKGINFIYHSDINNKEYFSLLKDAVIKYCKQKHISYNHYIKEVGYLSYYRTTIDEKSSVISIVDYISKRVGNQYNRVEDLENILNIFIDNLFIQYKRELRKNIQSQVLDEIQEKEK</sequence>
<accession>A0AAW6I5B0</accession>
<evidence type="ECO:0000256" key="1">
    <source>
        <dbReference type="SAM" id="Phobius"/>
    </source>
</evidence>
<gene>
    <name evidence="2" type="ORF">PQG89_13650</name>
</gene>
<evidence type="ECO:0000313" key="2">
    <source>
        <dbReference type="EMBL" id="MDC7150450.1"/>
    </source>
</evidence>
<protein>
    <submittedName>
        <fullName evidence="2">Uncharacterized protein</fullName>
    </submittedName>
</protein>
<keyword evidence="1" id="KW-0472">Membrane</keyword>
<name>A0AAW6I5B0_9BACT</name>
<organism evidence="2 3">
    <name type="scientific">Parabacteroides johnsonii</name>
    <dbReference type="NCBI Taxonomy" id="387661"/>
    <lineage>
        <taxon>Bacteria</taxon>
        <taxon>Pseudomonadati</taxon>
        <taxon>Bacteroidota</taxon>
        <taxon>Bacteroidia</taxon>
        <taxon>Bacteroidales</taxon>
        <taxon>Tannerellaceae</taxon>
        <taxon>Parabacteroides</taxon>
    </lineage>
</organism>
<evidence type="ECO:0000313" key="3">
    <source>
        <dbReference type="Proteomes" id="UP001213646"/>
    </source>
</evidence>
<reference evidence="2" key="1">
    <citation type="submission" date="2023-01" db="EMBL/GenBank/DDBJ databases">
        <title>Exploring GABA producing Bacteroides strains toward improving mental health.</title>
        <authorList>
            <person name="Yousuf B."/>
            <person name="Bouhlel N.E."/>
            <person name="Mottawea W."/>
            <person name="Hammami R."/>
        </authorList>
    </citation>
    <scope>NUCLEOTIDE SEQUENCE</scope>
    <source>
        <strain evidence="2">UO.H1047</strain>
    </source>
</reference>
<dbReference type="RefSeq" id="WP_272696411.1">
    <property type="nucleotide sequence ID" value="NZ_CAOJXY010000028.1"/>
</dbReference>
<proteinExistence type="predicted"/>